<evidence type="ECO:0000256" key="4">
    <source>
        <dbReference type="PROSITE-ProRule" id="PRU01091"/>
    </source>
</evidence>
<feature type="DNA-binding region" description="OmpR/PhoB-type" evidence="4">
    <location>
        <begin position="124"/>
        <end position="227"/>
    </location>
</feature>
<dbReference type="InterPro" id="IPR036388">
    <property type="entry name" value="WH-like_DNA-bd_sf"/>
</dbReference>
<name>A0AAQ3W8H2_9ENTE</name>
<dbReference type="EMBL" id="CP147244">
    <property type="protein sequence ID" value="WYK00528.1"/>
    <property type="molecule type" value="Genomic_DNA"/>
</dbReference>
<proteinExistence type="predicted"/>
<accession>A0AAQ3W8H2</accession>
<evidence type="ECO:0000256" key="1">
    <source>
        <dbReference type="ARBA" id="ARBA00023015"/>
    </source>
</evidence>
<dbReference type="AlphaFoldDB" id="A0AAQ3W8H2"/>
<dbReference type="SMART" id="SM00862">
    <property type="entry name" value="Trans_reg_C"/>
    <property type="match status" value="1"/>
</dbReference>
<keyword evidence="1" id="KW-0805">Transcription regulation</keyword>
<evidence type="ECO:0000313" key="6">
    <source>
        <dbReference type="EMBL" id="WYK00528.1"/>
    </source>
</evidence>
<reference evidence="7" key="1">
    <citation type="submission" date="2017-05" db="EMBL/GenBank/DDBJ databases">
        <title>The Genome Sequence of EEnterococcus faecalis 9F2_4866.</title>
        <authorList>
            <consortium name="The Broad Institute Genomics Platform"/>
            <consortium name="The Broad Institute Genomic Center for Infectious Diseases"/>
            <person name="Earl A."/>
            <person name="Manson A."/>
            <person name="Schwartman J."/>
            <person name="Gilmore M."/>
            <person name="Abouelleil A."/>
            <person name="Cao P."/>
            <person name="Chapman S."/>
            <person name="Cusick C."/>
            <person name="Shea T."/>
            <person name="Young S."/>
            <person name="Neafsey D."/>
            <person name="Nusbaum C."/>
            <person name="Birren B."/>
        </authorList>
    </citation>
    <scope>NUCLEOTIDE SEQUENCE [LARGE SCALE GENOMIC DNA]</scope>
    <source>
        <strain evidence="7">7F3_DIV0205</strain>
    </source>
</reference>
<dbReference type="GO" id="GO:0006355">
    <property type="term" value="P:regulation of DNA-templated transcription"/>
    <property type="evidence" value="ECO:0007669"/>
    <property type="project" value="InterPro"/>
</dbReference>
<dbReference type="InterPro" id="IPR001867">
    <property type="entry name" value="OmpR/PhoB-type_DNA-bd"/>
</dbReference>
<feature type="domain" description="OmpR/PhoB-type" evidence="5">
    <location>
        <begin position="124"/>
        <end position="227"/>
    </location>
</feature>
<keyword evidence="2 4" id="KW-0238">DNA-binding</keyword>
<dbReference type="GO" id="GO:0003677">
    <property type="term" value="F:DNA binding"/>
    <property type="evidence" value="ECO:0007669"/>
    <property type="project" value="UniProtKB-UniRule"/>
</dbReference>
<keyword evidence="3" id="KW-0804">Transcription</keyword>
<dbReference type="Gene3D" id="1.10.10.10">
    <property type="entry name" value="Winged helix-like DNA-binding domain superfamily/Winged helix DNA-binding domain"/>
    <property type="match status" value="1"/>
</dbReference>
<dbReference type="GO" id="GO:0000160">
    <property type="term" value="P:phosphorelay signal transduction system"/>
    <property type="evidence" value="ECO:0007669"/>
    <property type="project" value="InterPro"/>
</dbReference>
<dbReference type="SUPFAM" id="SSF46894">
    <property type="entry name" value="C-terminal effector domain of the bipartite response regulators"/>
    <property type="match status" value="1"/>
</dbReference>
<evidence type="ECO:0000259" key="5">
    <source>
        <dbReference type="PROSITE" id="PS51755"/>
    </source>
</evidence>
<organism evidence="6 7">
    <name type="scientific">Candidatus Enterococcus palustris</name>
    <dbReference type="NCBI Taxonomy" id="1834189"/>
    <lineage>
        <taxon>Bacteria</taxon>
        <taxon>Bacillati</taxon>
        <taxon>Bacillota</taxon>
        <taxon>Bacilli</taxon>
        <taxon>Lactobacillales</taxon>
        <taxon>Enterococcaceae</taxon>
        <taxon>Enterococcus</taxon>
    </lineage>
</organism>
<keyword evidence="7" id="KW-1185">Reference proteome</keyword>
<dbReference type="Pfam" id="PF00486">
    <property type="entry name" value="Trans_reg_C"/>
    <property type="match status" value="1"/>
</dbReference>
<dbReference type="InterPro" id="IPR016032">
    <property type="entry name" value="Sig_transdc_resp-reg_C-effctor"/>
</dbReference>
<dbReference type="PROSITE" id="PS51755">
    <property type="entry name" value="OMPR_PHOB"/>
    <property type="match status" value="1"/>
</dbReference>
<protein>
    <recommendedName>
        <fullName evidence="5">OmpR/PhoB-type domain-containing protein</fullName>
    </recommendedName>
</protein>
<dbReference type="RefSeq" id="WP_339099090.1">
    <property type="nucleotide sequence ID" value="NZ_CP147244.1"/>
</dbReference>
<evidence type="ECO:0000256" key="2">
    <source>
        <dbReference type="ARBA" id="ARBA00023125"/>
    </source>
</evidence>
<dbReference type="CDD" id="cd00383">
    <property type="entry name" value="trans_reg_C"/>
    <property type="match status" value="1"/>
</dbReference>
<reference evidence="6 7" key="2">
    <citation type="submission" date="2024-03" db="EMBL/GenBank/DDBJ databases">
        <title>The Genome Sequence of Enterococcus sp. DIV0205d.</title>
        <authorList>
            <consortium name="The Broad Institute Genomics Platform"/>
            <consortium name="The Broad Institute Microbial Omics Core"/>
            <consortium name="The Broad Institute Genomic Center for Infectious Diseases"/>
            <person name="Earl A."/>
            <person name="Manson A."/>
            <person name="Gilmore M."/>
            <person name="Schwartman J."/>
            <person name="Shea T."/>
            <person name="Abouelleil A."/>
            <person name="Cao P."/>
            <person name="Chapman S."/>
            <person name="Cusick C."/>
            <person name="Young S."/>
            <person name="Neafsey D."/>
            <person name="Nusbaum C."/>
            <person name="Birren B."/>
        </authorList>
    </citation>
    <scope>NUCLEOTIDE SEQUENCE [LARGE SCALE GENOMIC DNA]</scope>
    <source>
        <strain evidence="6 7">7F3_DIV0205</strain>
    </source>
</reference>
<evidence type="ECO:0000256" key="3">
    <source>
        <dbReference type="ARBA" id="ARBA00023163"/>
    </source>
</evidence>
<sequence length="228" mass="26824">MYRVGIVTFGEENLNDVQWPNEWQVGVIDTQEPLEKNTYDLLLFYEQSMEQIAKICEYILHTRKVTNALLWVWTTLESESTRKVYRSLGVDGVVTDQLTVEEWLLTLTNHLNRFKTKGTPREEEPFVKAPAGEILLNGRNSTVKIGDQKAIRLTRLEYQVLDLLYRNAGQVVTYEEIWEEIWQQDGEESNLYRVSNIIFHLRSKIEQDIKQPKVIKTVRSRGYWLDKV</sequence>
<dbReference type="Proteomes" id="UP000194948">
    <property type="component" value="Chromosome"/>
</dbReference>
<evidence type="ECO:0000313" key="7">
    <source>
        <dbReference type="Proteomes" id="UP000194948"/>
    </source>
</evidence>
<gene>
    <name evidence="6" type="ORF">A5821_001626</name>
</gene>